<name>A0A1Y6ED15_9SPHN</name>
<reference evidence="3" key="1">
    <citation type="submission" date="2017-04" db="EMBL/GenBank/DDBJ databases">
        <authorList>
            <person name="Varghese N."/>
            <person name="Submissions S."/>
        </authorList>
    </citation>
    <scope>NUCLEOTIDE SEQUENCE [LARGE SCALE GENOMIC DNA]</scope>
</reference>
<sequence>MARKAPSTCRLLTDFRCRARRLVVVPDIPPSTNERAKMADSYKVCSERADAAAEAARNATLDNVRQRELRAEKTWRGLATQAKAVDEQRQKMAREKAAQQEAQERDEEAASATTDA</sequence>
<protein>
    <submittedName>
        <fullName evidence="2">Uncharacterized protein</fullName>
    </submittedName>
</protein>
<dbReference type="AlphaFoldDB" id="A0A1Y6ED15"/>
<evidence type="ECO:0000313" key="3">
    <source>
        <dbReference type="Proteomes" id="UP000194420"/>
    </source>
</evidence>
<evidence type="ECO:0000256" key="1">
    <source>
        <dbReference type="SAM" id="MobiDB-lite"/>
    </source>
</evidence>
<proteinExistence type="predicted"/>
<feature type="region of interest" description="Disordered" evidence="1">
    <location>
        <begin position="81"/>
        <end position="116"/>
    </location>
</feature>
<dbReference type="EMBL" id="FXWG01000001">
    <property type="protein sequence ID" value="SMQ60454.1"/>
    <property type="molecule type" value="Genomic_DNA"/>
</dbReference>
<keyword evidence="3" id="KW-1185">Reference proteome</keyword>
<dbReference type="Proteomes" id="UP000194420">
    <property type="component" value="Unassembled WGS sequence"/>
</dbReference>
<organism evidence="2 3">
    <name type="scientific">Altererythrobacter xiamenensis</name>
    <dbReference type="NCBI Taxonomy" id="1316679"/>
    <lineage>
        <taxon>Bacteria</taxon>
        <taxon>Pseudomonadati</taxon>
        <taxon>Pseudomonadota</taxon>
        <taxon>Alphaproteobacteria</taxon>
        <taxon>Sphingomonadales</taxon>
        <taxon>Erythrobacteraceae</taxon>
        <taxon>Altererythrobacter</taxon>
    </lineage>
</organism>
<evidence type="ECO:0000313" key="2">
    <source>
        <dbReference type="EMBL" id="SMQ60454.1"/>
    </source>
</evidence>
<feature type="compositionally biased region" description="Basic and acidic residues" evidence="1">
    <location>
        <begin position="84"/>
        <end position="98"/>
    </location>
</feature>
<gene>
    <name evidence="2" type="ORF">SAMN06297468_0423</name>
</gene>
<accession>A0A1Y6ED15</accession>